<feature type="region of interest" description="Disordered" evidence="4">
    <location>
        <begin position="1"/>
        <end position="27"/>
    </location>
</feature>
<dbReference type="Gene3D" id="2.30.42.10">
    <property type="match status" value="1"/>
</dbReference>
<keyword evidence="2" id="KW-0143">Chaperone</keyword>
<dbReference type="STRING" id="1043002.A0A074XN80"/>
<sequence length="241" mass="25912">MGLRMDNIHAPTVASGPNSTQTNGDGREKLSLPELIAQKDRVWSELSALGSVLDSHGVNMSTPLTTFDGYPRPDLDIAQIRTTRARIIPLKNDYKELMARIEKAMHEHWENAAAAPPQPPAPAAVSTSQPAAQTAEATRNSRVALEAPFAKVNSVVASSPAATAGLKPGDKITRFGDVDWMNHDKLSKVAQTVQQNEGVAITVKIIRPAATGAAEQRLEVQLTPRHNWGGRGMLGCHLLPL</sequence>
<dbReference type="PANTHER" id="PTHR12651:SF1">
    <property type="entry name" value="26S PROTEASOME NON-ATPASE REGULATORY SUBUNIT 9"/>
    <property type="match status" value="1"/>
</dbReference>
<feature type="region of interest" description="Disordered" evidence="4">
    <location>
        <begin position="112"/>
        <end position="139"/>
    </location>
</feature>
<dbReference type="Pfam" id="PF17820">
    <property type="entry name" value="PDZ_6"/>
    <property type="match status" value="1"/>
</dbReference>
<organism evidence="6 7">
    <name type="scientific">Aureobasidium pullulans EXF-150</name>
    <dbReference type="NCBI Taxonomy" id="1043002"/>
    <lineage>
        <taxon>Eukaryota</taxon>
        <taxon>Fungi</taxon>
        <taxon>Dikarya</taxon>
        <taxon>Ascomycota</taxon>
        <taxon>Pezizomycotina</taxon>
        <taxon>Dothideomycetes</taxon>
        <taxon>Dothideomycetidae</taxon>
        <taxon>Dothideales</taxon>
        <taxon>Saccotheciaceae</taxon>
        <taxon>Aureobasidium</taxon>
    </lineage>
</organism>
<feature type="compositionally biased region" description="Low complexity" evidence="4">
    <location>
        <begin position="123"/>
        <end position="135"/>
    </location>
</feature>
<evidence type="ECO:0000313" key="6">
    <source>
        <dbReference type="EMBL" id="KEQ85109.1"/>
    </source>
</evidence>
<dbReference type="Gene3D" id="6.10.140.1710">
    <property type="match status" value="1"/>
</dbReference>
<dbReference type="HOGENOM" id="CLU_073146_0_0_1"/>
<reference evidence="6 7" key="1">
    <citation type="journal article" date="2014" name="BMC Genomics">
        <title>Genome sequencing of four Aureobasidium pullulans varieties: biotechnological potential, stress tolerance, and description of new species.</title>
        <authorList>
            <person name="Gostin Ar C."/>
            <person name="Ohm R.A."/>
            <person name="Kogej T."/>
            <person name="Sonjak S."/>
            <person name="Turk M."/>
            <person name="Zajc J."/>
            <person name="Zalar P."/>
            <person name="Grube M."/>
            <person name="Sun H."/>
            <person name="Han J."/>
            <person name="Sharma A."/>
            <person name="Chiniquy J."/>
            <person name="Ngan C.Y."/>
            <person name="Lipzen A."/>
            <person name="Barry K."/>
            <person name="Grigoriev I.V."/>
            <person name="Gunde-Cimerman N."/>
        </authorList>
    </citation>
    <scope>NUCLEOTIDE SEQUENCE [LARGE SCALE GENOMIC DNA]</scope>
    <source>
        <strain evidence="6 7">EXF-150</strain>
    </source>
</reference>
<dbReference type="GO" id="GO:0005737">
    <property type="term" value="C:cytoplasm"/>
    <property type="evidence" value="ECO:0007669"/>
    <property type="project" value="TreeGrafter"/>
</dbReference>
<dbReference type="RefSeq" id="XP_029761296.1">
    <property type="nucleotide sequence ID" value="XM_029901901.1"/>
</dbReference>
<evidence type="ECO:0000256" key="1">
    <source>
        <dbReference type="ARBA" id="ARBA00005256"/>
    </source>
</evidence>
<evidence type="ECO:0000256" key="3">
    <source>
        <dbReference type="ARBA" id="ARBA00068021"/>
    </source>
</evidence>
<dbReference type="InterPro" id="IPR035269">
    <property type="entry name" value="PSMD9"/>
</dbReference>
<dbReference type="FunFam" id="2.30.42.10:FF:000107">
    <property type="entry name" value="26S proteasome non-ATPase regulatory subunit 9"/>
    <property type="match status" value="1"/>
</dbReference>
<evidence type="ECO:0000256" key="2">
    <source>
        <dbReference type="ARBA" id="ARBA00023186"/>
    </source>
</evidence>
<dbReference type="InterPro" id="IPR041489">
    <property type="entry name" value="PDZ_6"/>
</dbReference>
<accession>A0A074XN80</accession>
<protein>
    <recommendedName>
        <fullName evidence="3">Probable 26S proteasome regulatory subunit p27</fullName>
    </recommendedName>
</protein>
<dbReference type="AlphaFoldDB" id="A0A074XN80"/>
<proteinExistence type="inferred from homology"/>
<dbReference type="InterPro" id="IPR040815">
    <property type="entry name" value="Nas2_N"/>
</dbReference>
<dbReference type="GeneID" id="40744207"/>
<dbReference type="InterPro" id="IPR036034">
    <property type="entry name" value="PDZ_sf"/>
</dbReference>
<feature type="compositionally biased region" description="Polar residues" evidence="4">
    <location>
        <begin position="15"/>
        <end position="24"/>
    </location>
</feature>
<dbReference type="OrthoDB" id="72325at2759"/>
<dbReference type="SMART" id="SM00228">
    <property type="entry name" value="PDZ"/>
    <property type="match status" value="1"/>
</dbReference>
<evidence type="ECO:0000256" key="4">
    <source>
        <dbReference type="SAM" id="MobiDB-lite"/>
    </source>
</evidence>
<name>A0A074XN80_AURPU</name>
<dbReference type="PANTHER" id="PTHR12651">
    <property type="entry name" value="26S PROTEASOME NON-ATPASE REGULATORY SUBUNIT 9"/>
    <property type="match status" value="1"/>
</dbReference>
<dbReference type="InterPro" id="IPR001478">
    <property type="entry name" value="PDZ"/>
</dbReference>
<dbReference type="GO" id="GO:0005634">
    <property type="term" value="C:nucleus"/>
    <property type="evidence" value="ECO:0007669"/>
    <property type="project" value="TreeGrafter"/>
</dbReference>
<feature type="domain" description="PDZ" evidence="5">
    <location>
        <begin position="139"/>
        <end position="209"/>
    </location>
</feature>
<gene>
    <name evidence="6" type="ORF">M438DRAFT_296258</name>
</gene>
<dbReference type="SUPFAM" id="SSF50156">
    <property type="entry name" value="PDZ domain-like"/>
    <property type="match status" value="1"/>
</dbReference>
<evidence type="ECO:0000313" key="7">
    <source>
        <dbReference type="Proteomes" id="UP000030706"/>
    </source>
</evidence>
<dbReference type="EMBL" id="KL584981">
    <property type="protein sequence ID" value="KEQ85109.1"/>
    <property type="molecule type" value="Genomic_DNA"/>
</dbReference>
<dbReference type="GO" id="GO:0070682">
    <property type="term" value="P:proteasome regulatory particle assembly"/>
    <property type="evidence" value="ECO:0007669"/>
    <property type="project" value="InterPro"/>
</dbReference>
<evidence type="ECO:0000259" key="5">
    <source>
        <dbReference type="SMART" id="SM00228"/>
    </source>
</evidence>
<keyword evidence="7" id="KW-1185">Reference proteome</keyword>
<dbReference type="Pfam" id="PF18265">
    <property type="entry name" value="Nas2_N"/>
    <property type="match status" value="1"/>
</dbReference>
<comment type="similarity">
    <text evidence="1">Belongs to the proteasome subunit p27 family.</text>
</comment>
<dbReference type="Proteomes" id="UP000030706">
    <property type="component" value="Unassembled WGS sequence"/>
</dbReference>